<reference evidence="1 2" key="1">
    <citation type="journal article" date="2013" name="Curr. Biol.">
        <title>The Genome of the Foraminiferan Reticulomyxa filosa.</title>
        <authorList>
            <person name="Glockner G."/>
            <person name="Hulsmann N."/>
            <person name="Schleicher M."/>
            <person name="Noegel A.A."/>
            <person name="Eichinger L."/>
            <person name="Gallinger C."/>
            <person name="Pawlowski J."/>
            <person name="Sierra R."/>
            <person name="Euteneuer U."/>
            <person name="Pillet L."/>
            <person name="Moustafa A."/>
            <person name="Platzer M."/>
            <person name="Groth M."/>
            <person name="Szafranski K."/>
            <person name="Schliwa M."/>
        </authorList>
    </citation>
    <scope>NUCLEOTIDE SEQUENCE [LARGE SCALE GENOMIC DNA]</scope>
</reference>
<evidence type="ECO:0000313" key="2">
    <source>
        <dbReference type="Proteomes" id="UP000023152"/>
    </source>
</evidence>
<accession>X6LCM3</accession>
<dbReference type="EMBL" id="ASPP01046580">
    <property type="protein sequence ID" value="ETN98474.1"/>
    <property type="molecule type" value="Genomic_DNA"/>
</dbReference>
<dbReference type="AlphaFoldDB" id="X6LCM3"/>
<evidence type="ECO:0000313" key="1">
    <source>
        <dbReference type="EMBL" id="ETN98474.1"/>
    </source>
</evidence>
<comment type="caution">
    <text evidence="1">The sequence shown here is derived from an EMBL/GenBank/DDBJ whole genome shotgun (WGS) entry which is preliminary data.</text>
</comment>
<dbReference type="Proteomes" id="UP000023152">
    <property type="component" value="Unassembled WGS sequence"/>
</dbReference>
<name>X6LCM3_RETFI</name>
<protein>
    <submittedName>
        <fullName evidence="1">Uncharacterized protein</fullName>
    </submittedName>
</protein>
<sequence length="377" mass="44472">MLCYCKFKTKKKEETKINTDQNKIEMITTSILKALLKNRDNRKYWIELLEKSDKMTSDSMFGKFLENSFKNWLGGSEEKSSYEDNNTFPSKVIELLSSSAFHNAKLYHSCWMEIAGERHTELHLDNKIWTRSDIEAIDTYAKQDMQLWEKLFRYMDNIPQKMELNTKEMETTNDKLCQNFEYCFRCSIWFQHKSPMKSQLLSLLGHMCTNLARDKKLFSVKLCKFLRNNLQRIHGLLVSPSTELKQSVASLDQMVQEYDQFSKLIDKFDQIRCKGYLIDQDLSTTLKTLAEERHTWEYQSFVQIKQQYAQDLQILAHMEYSMGIVLSLQSSFVFGEIWSKCNDKCKASSLLSEAKKPFSIFSQAFEESKRVWDNYGK</sequence>
<proteinExistence type="predicted"/>
<keyword evidence="2" id="KW-1185">Reference proteome</keyword>
<feature type="non-terminal residue" evidence="1">
    <location>
        <position position="377"/>
    </location>
</feature>
<organism evidence="1 2">
    <name type="scientific">Reticulomyxa filosa</name>
    <dbReference type="NCBI Taxonomy" id="46433"/>
    <lineage>
        <taxon>Eukaryota</taxon>
        <taxon>Sar</taxon>
        <taxon>Rhizaria</taxon>
        <taxon>Retaria</taxon>
        <taxon>Foraminifera</taxon>
        <taxon>Monothalamids</taxon>
        <taxon>Reticulomyxidae</taxon>
        <taxon>Reticulomyxa</taxon>
    </lineage>
</organism>
<gene>
    <name evidence="1" type="ORF">RFI_39022</name>
</gene>